<protein>
    <recommendedName>
        <fullName evidence="3 6">Altered inheritance of mitochondria protein 24, mitochondrial</fullName>
    </recommendedName>
</protein>
<dbReference type="EMBL" id="KN848063">
    <property type="protein sequence ID" value="KIY02917.1"/>
    <property type="molecule type" value="Genomic_DNA"/>
</dbReference>
<evidence type="ECO:0000256" key="1">
    <source>
        <dbReference type="ARBA" id="ARBA00004173"/>
    </source>
</evidence>
<dbReference type="PANTHER" id="PTHR36959:SF2">
    <property type="entry name" value="ALTERED INHERITANCE OF MITOCHONDRIA PROTEIN 24, MITOCHONDRIAL"/>
    <property type="match status" value="1"/>
</dbReference>
<evidence type="ECO:0000313" key="9">
    <source>
        <dbReference type="Proteomes" id="UP000053411"/>
    </source>
</evidence>
<evidence type="ECO:0000256" key="6">
    <source>
        <dbReference type="RuleBase" id="RU363045"/>
    </source>
</evidence>
<dbReference type="InterPro" id="IPR002838">
    <property type="entry name" value="AIM24"/>
</dbReference>
<sequence length="392" mass="42384">MPPISADSLRRLSKFHRKWAYPAHLVAGRRVGGYKYISVQATPATDTSRISVAGRSLSAASPDASFEVIGSPYSLLSVTLSPSQELYTRRGTLVAFAGDPNGTVSTLRILNPIRRALIGIPFLYQKITSTSPSNALIATRSPTTTFAILQLDGTMDWKLAQRKALLAWTGSTLSVKPSISTRFSLAYWGSSNVTGRGLLALAGQGQVYSVDLAEGETYIVHPSNILAYSSSSPSPAPQPFRFKSSSARFQIPLQLGNFFPSSKFVETLKTSSTYKFVANMLYRIRTWSRRTIWGDRLFLQFSGPTTLLIQSRAARVNDVLTTQEVNEIADTPAGAVQEAISSVRSTGPELSKPGSAVPVSSVPVPPRLSVASVSRDGKVTFDTAQDTTQKRG</sequence>
<dbReference type="OrthoDB" id="5295771at2759"/>
<dbReference type="PANTHER" id="PTHR36959">
    <property type="entry name" value="ALTERED INHERITANCE OF MITOCHONDRIA PROTEIN 24, MITOCHONDRIAL"/>
    <property type="match status" value="1"/>
</dbReference>
<dbReference type="GO" id="GO:0005743">
    <property type="term" value="C:mitochondrial inner membrane"/>
    <property type="evidence" value="ECO:0007669"/>
    <property type="project" value="TreeGrafter"/>
</dbReference>
<gene>
    <name evidence="8" type="ORF">Z520_01382</name>
</gene>
<keyword evidence="4" id="KW-0809">Transit peptide</keyword>
<comment type="similarity">
    <text evidence="2 6">Belongs to the AIM24 family.</text>
</comment>
<evidence type="ECO:0000256" key="4">
    <source>
        <dbReference type="ARBA" id="ARBA00022946"/>
    </source>
</evidence>
<evidence type="ECO:0000313" key="8">
    <source>
        <dbReference type="EMBL" id="KIY02917.1"/>
    </source>
</evidence>
<evidence type="ECO:0000256" key="7">
    <source>
        <dbReference type="SAM" id="MobiDB-lite"/>
    </source>
</evidence>
<dbReference type="SUPFAM" id="SSF51219">
    <property type="entry name" value="TRAP-like"/>
    <property type="match status" value="1"/>
</dbReference>
<keyword evidence="9" id="KW-1185">Reference proteome</keyword>
<dbReference type="Proteomes" id="UP000053411">
    <property type="component" value="Unassembled WGS sequence"/>
</dbReference>
<organism evidence="8 9">
    <name type="scientific">Fonsecaea multimorphosa CBS 102226</name>
    <dbReference type="NCBI Taxonomy" id="1442371"/>
    <lineage>
        <taxon>Eukaryota</taxon>
        <taxon>Fungi</taxon>
        <taxon>Dikarya</taxon>
        <taxon>Ascomycota</taxon>
        <taxon>Pezizomycotina</taxon>
        <taxon>Eurotiomycetes</taxon>
        <taxon>Chaetothyriomycetidae</taxon>
        <taxon>Chaetothyriales</taxon>
        <taxon>Herpotrichiellaceae</taxon>
        <taxon>Fonsecaea</taxon>
    </lineage>
</organism>
<comment type="subcellular location">
    <subcellularLocation>
        <location evidence="1 6">Mitochondrion</location>
    </subcellularLocation>
</comment>
<dbReference type="VEuPathDB" id="FungiDB:Z520_01382"/>
<dbReference type="GeneID" id="27707128"/>
<accession>A0A0D2J0Q9</accession>
<name>A0A0D2J0Q9_9EURO</name>
<feature type="region of interest" description="Disordered" evidence="7">
    <location>
        <begin position="373"/>
        <end position="392"/>
    </location>
</feature>
<feature type="compositionally biased region" description="Low complexity" evidence="7">
    <location>
        <begin position="355"/>
        <end position="365"/>
    </location>
</feature>
<evidence type="ECO:0000256" key="2">
    <source>
        <dbReference type="ARBA" id="ARBA00009322"/>
    </source>
</evidence>
<dbReference type="InterPro" id="IPR016031">
    <property type="entry name" value="Trp_RNA-bd_attenuator-like_dom"/>
</dbReference>
<dbReference type="Pfam" id="PF01987">
    <property type="entry name" value="AIM24"/>
    <property type="match status" value="1"/>
</dbReference>
<dbReference type="RefSeq" id="XP_016637039.1">
    <property type="nucleotide sequence ID" value="XM_016771900.1"/>
</dbReference>
<feature type="region of interest" description="Disordered" evidence="7">
    <location>
        <begin position="345"/>
        <end position="365"/>
    </location>
</feature>
<evidence type="ECO:0000256" key="3">
    <source>
        <dbReference type="ARBA" id="ARBA00013287"/>
    </source>
</evidence>
<proteinExistence type="inferred from homology"/>
<dbReference type="Gene3D" id="3.60.160.10">
    <property type="entry name" value="Mitochondrial biogenesis AIM24"/>
    <property type="match status" value="1"/>
</dbReference>
<dbReference type="InterPro" id="IPR036983">
    <property type="entry name" value="AIM24_sf"/>
</dbReference>
<evidence type="ECO:0000256" key="5">
    <source>
        <dbReference type="ARBA" id="ARBA00023128"/>
    </source>
</evidence>
<keyword evidence="5 6" id="KW-0496">Mitochondrion</keyword>
<dbReference type="AlphaFoldDB" id="A0A0D2J0Q9"/>
<feature type="compositionally biased region" description="Polar residues" evidence="7">
    <location>
        <begin position="382"/>
        <end position="392"/>
    </location>
</feature>
<dbReference type="GO" id="GO:0007007">
    <property type="term" value="P:inner mitochondrial membrane organization"/>
    <property type="evidence" value="ECO:0007669"/>
    <property type="project" value="TreeGrafter"/>
</dbReference>
<reference evidence="8 9" key="1">
    <citation type="submission" date="2015-01" db="EMBL/GenBank/DDBJ databases">
        <title>The Genome Sequence of Fonsecaea multimorphosa CBS 102226.</title>
        <authorList>
            <consortium name="The Broad Institute Genomics Platform"/>
            <person name="Cuomo C."/>
            <person name="de Hoog S."/>
            <person name="Gorbushina A."/>
            <person name="Stielow B."/>
            <person name="Teixiera M."/>
            <person name="Abouelleil A."/>
            <person name="Chapman S.B."/>
            <person name="Priest M."/>
            <person name="Young S.K."/>
            <person name="Wortman J."/>
            <person name="Nusbaum C."/>
            <person name="Birren B."/>
        </authorList>
    </citation>
    <scope>NUCLEOTIDE SEQUENCE [LARGE SCALE GENOMIC DNA]</scope>
    <source>
        <strain evidence="8 9">CBS 102226</strain>
    </source>
</reference>